<accession>A0A8S5NN00</accession>
<protein>
    <submittedName>
        <fullName evidence="1">Uncharacterized protein</fullName>
    </submittedName>
</protein>
<evidence type="ECO:0000313" key="1">
    <source>
        <dbReference type="EMBL" id="DAD96181.1"/>
    </source>
</evidence>
<sequence>MKAAGRIIIIWLAPAMNEETDATDIPAQG</sequence>
<reference evidence="1" key="1">
    <citation type="journal article" date="2021" name="Proc. Natl. Acad. Sci. U.S.A.">
        <title>A Catalog of Tens of Thousands of Viruses from Human Metagenomes Reveals Hidden Associations with Chronic Diseases.</title>
        <authorList>
            <person name="Tisza M.J."/>
            <person name="Buck C.B."/>
        </authorList>
    </citation>
    <scope>NUCLEOTIDE SEQUENCE</scope>
    <source>
        <strain evidence="1">CtlnK45</strain>
    </source>
</reference>
<dbReference type="EMBL" id="BK015212">
    <property type="protein sequence ID" value="DAD96181.1"/>
    <property type="molecule type" value="Genomic_DNA"/>
</dbReference>
<organism evidence="1">
    <name type="scientific">Myoviridae sp. ctlnK45</name>
    <dbReference type="NCBI Taxonomy" id="2826693"/>
    <lineage>
        <taxon>Viruses</taxon>
        <taxon>Duplodnaviria</taxon>
        <taxon>Heunggongvirae</taxon>
        <taxon>Uroviricota</taxon>
        <taxon>Caudoviricetes</taxon>
    </lineage>
</organism>
<proteinExistence type="predicted"/>
<name>A0A8S5NN00_9CAUD</name>